<keyword evidence="3" id="KW-1185">Reference proteome</keyword>
<dbReference type="Proteomes" id="UP000294854">
    <property type="component" value="Unassembled WGS sequence"/>
</dbReference>
<proteinExistence type="predicted"/>
<feature type="signal peptide" evidence="1">
    <location>
        <begin position="1"/>
        <end position="29"/>
    </location>
</feature>
<accession>A0A4R5NIM1</accession>
<reference evidence="2 3" key="1">
    <citation type="journal article" date="2019" name="Appl. Microbiol. Biotechnol.">
        <title>Uncovering carbohydrate metabolism through a genotype-phenotype association study of 56 lactic acid bacteria genomes.</title>
        <authorList>
            <person name="Buron-Moles G."/>
            <person name="Chailyan A."/>
            <person name="Dolejs I."/>
            <person name="Forster J."/>
            <person name="Miks M.H."/>
        </authorList>
    </citation>
    <scope>NUCLEOTIDE SEQUENCE [LARGE SCALE GENOMIC DNA]</scope>
    <source>
        <strain evidence="2 3">ATCC 49373</strain>
    </source>
</reference>
<name>A0A4R5NIM1_9LACO</name>
<dbReference type="STRING" id="1122149.FD44_GL001008"/>
<dbReference type="AlphaFoldDB" id="A0A4R5NIM1"/>
<dbReference type="OrthoDB" id="2308540at2"/>
<evidence type="ECO:0008006" key="4">
    <source>
        <dbReference type="Google" id="ProtNLM"/>
    </source>
</evidence>
<dbReference type="EMBL" id="PUFO01000076">
    <property type="protein sequence ID" value="TDG74397.1"/>
    <property type="molecule type" value="Genomic_DNA"/>
</dbReference>
<protein>
    <recommendedName>
        <fullName evidence="4">D-alanyl-D-alanine carboxypeptidase</fullName>
    </recommendedName>
</protein>
<dbReference type="RefSeq" id="WP_010619051.1">
    <property type="nucleotide sequence ID" value="NZ_CP042371.1"/>
</dbReference>
<keyword evidence="1" id="KW-0732">Signal</keyword>
<evidence type="ECO:0000256" key="1">
    <source>
        <dbReference type="SAM" id="SignalP"/>
    </source>
</evidence>
<gene>
    <name evidence="2" type="ORF">C5L31_000044</name>
</gene>
<evidence type="ECO:0000313" key="2">
    <source>
        <dbReference type="EMBL" id="TDG74397.1"/>
    </source>
</evidence>
<comment type="caution">
    <text evidence="2">The sequence shown here is derived from an EMBL/GenBank/DDBJ whole genome shotgun (WGS) entry which is preliminary data.</text>
</comment>
<organism evidence="2 3">
    <name type="scientific">Secundilactobacillus malefermentans</name>
    <dbReference type="NCBI Taxonomy" id="176292"/>
    <lineage>
        <taxon>Bacteria</taxon>
        <taxon>Bacillati</taxon>
        <taxon>Bacillota</taxon>
        <taxon>Bacilli</taxon>
        <taxon>Lactobacillales</taxon>
        <taxon>Lactobacillaceae</taxon>
        <taxon>Secundilactobacillus</taxon>
    </lineage>
</organism>
<sequence>MKKRLIITLGICFGLFGLGGALVAQPHQAQAKTTYTKVSAKYGIFDTTYYVKSSKKSVYMWNASHTKKIINLKNYPSQTFVKLSELVLKHGNTKAVYYRTSTALRGNGKIVTGYVWRGNLKAGVNPNPNKLNYAALSQFNSTKTYASYIQKGNYQKLAKSVVKLFPKTPVDLNLSRIAAYNESLSTFDEGTTWFEDQTSVTTTGYTDIIPLNSAMNTLYKHKTASNAKKLAYLQTALNKAGYSASKRAKLSGYKLGIYFINNIPDTYRSIIEDGGNGRAAGYALVLAKRNSETPDVHFITE</sequence>
<feature type="chain" id="PRO_5038839255" description="D-alanyl-D-alanine carboxypeptidase" evidence="1">
    <location>
        <begin position="30"/>
        <end position="301"/>
    </location>
</feature>
<evidence type="ECO:0000313" key="3">
    <source>
        <dbReference type="Proteomes" id="UP000294854"/>
    </source>
</evidence>